<dbReference type="InterPro" id="IPR000700">
    <property type="entry name" value="PAS-assoc_C"/>
</dbReference>
<dbReference type="InterPro" id="IPR005467">
    <property type="entry name" value="His_kinase_dom"/>
</dbReference>
<dbReference type="EMBL" id="MLJW01005234">
    <property type="protein sequence ID" value="OIQ68560.1"/>
    <property type="molecule type" value="Genomic_DNA"/>
</dbReference>
<dbReference type="PRINTS" id="PR00344">
    <property type="entry name" value="BCTRLSENSOR"/>
</dbReference>
<dbReference type="SUPFAM" id="SSF55874">
    <property type="entry name" value="ATPase domain of HSP90 chaperone/DNA topoisomerase II/histidine kinase"/>
    <property type="match status" value="1"/>
</dbReference>
<dbReference type="InterPro" id="IPR003594">
    <property type="entry name" value="HATPase_dom"/>
</dbReference>
<protein>
    <submittedName>
        <fullName evidence="5">Sensor protein FixL</fullName>
        <ecNumber evidence="5">2.7.13.3</ecNumber>
    </submittedName>
</protein>
<reference evidence="5" key="1">
    <citation type="submission" date="2016-10" db="EMBL/GenBank/DDBJ databases">
        <title>Sequence of Gallionella enrichment culture.</title>
        <authorList>
            <person name="Poehlein A."/>
            <person name="Muehling M."/>
            <person name="Daniel R."/>
        </authorList>
    </citation>
    <scope>NUCLEOTIDE SEQUENCE</scope>
</reference>
<evidence type="ECO:0000259" key="3">
    <source>
        <dbReference type="PROSITE" id="PS50109"/>
    </source>
</evidence>
<accession>A0A1J5PCT0</accession>
<dbReference type="SMART" id="SM00387">
    <property type="entry name" value="HATPase_c"/>
    <property type="match status" value="1"/>
</dbReference>
<sequence>MAQLLIATDITERKRAEESTRKQEEKAQITSRLITLGEMASSLAHELNQPLTAISNYCSGMISRVKTHNMAQHELLEALEKTGRQAQRAAGVIKRVREFVKKSEPSRVSCRVQDIVHNTLELADIELTRRNVRLITFVAPGIPALYADPILIEQVLLNLLRNAAEAVDKAGRKGNLRSIELRVLADASRVTFSVKDHGTGIDEAVMERLFEAFYTTKSEGLGIGLNICRSIVEFHRGRLWAENYYNQDEVAGCIFGFTLPLGPLQPPPENPAPSTEAAQTDFLSSRF</sequence>
<evidence type="ECO:0000313" key="5">
    <source>
        <dbReference type="EMBL" id="OIQ68560.1"/>
    </source>
</evidence>
<dbReference type="EC" id="2.7.13.3" evidence="5"/>
<dbReference type="AlphaFoldDB" id="A0A1J5PCT0"/>
<dbReference type="InterPro" id="IPR036890">
    <property type="entry name" value="HATPase_C_sf"/>
</dbReference>
<dbReference type="Gene3D" id="1.10.287.130">
    <property type="match status" value="1"/>
</dbReference>
<dbReference type="CDD" id="cd00082">
    <property type="entry name" value="HisKA"/>
    <property type="match status" value="1"/>
</dbReference>
<proteinExistence type="predicted"/>
<feature type="compositionally biased region" description="Polar residues" evidence="2">
    <location>
        <begin position="276"/>
        <end position="287"/>
    </location>
</feature>
<keyword evidence="1" id="KW-0597">Phosphoprotein</keyword>
<name>A0A1J5PCT0_9ZZZZ</name>
<dbReference type="GO" id="GO:0000155">
    <property type="term" value="F:phosphorelay sensor kinase activity"/>
    <property type="evidence" value="ECO:0007669"/>
    <property type="project" value="InterPro"/>
</dbReference>
<dbReference type="SUPFAM" id="SSF47384">
    <property type="entry name" value="Homodimeric domain of signal transducing histidine kinase"/>
    <property type="match status" value="1"/>
</dbReference>
<keyword evidence="5" id="KW-0808">Transferase</keyword>
<evidence type="ECO:0000259" key="4">
    <source>
        <dbReference type="PROSITE" id="PS50113"/>
    </source>
</evidence>
<dbReference type="PANTHER" id="PTHR43065:SF42">
    <property type="entry name" value="TWO-COMPONENT SENSOR PPRA"/>
    <property type="match status" value="1"/>
</dbReference>
<evidence type="ECO:0000256" key="1">
    <source>
        <dbReference type="ARBA" id="ARBA00022553"/>
    </source>
</evidence>
<feature type="region of interest" description="Disordered" evidence="2">
    <location>
        <begin position="265"/>
        <end position="287"/>
    </location>
</feature>
<dbReference type="SMART" id="SM00388">
    <property type="entry name" value="HisKA"/>
    <property type="match status" value="1"/>
</dbReference>
<feature type="domain" description="PAC" evidence="4">
    <location>
        <begin position="1"/>
        <end position="22"/>
    </location>
</feature>
<dbReference type="PROSITE" id="PS50113">
    <property type="entry name" value="PAC"/>
    <property type="match status" value="1"/>
</dbReference>
<dbReference type="Pfam" id="PF02518">
    <property type="entry name" value="HATPase_c"/>
    <property type="match status" value="1"/>
</dbReference>
<feature type="domain" description="Histidine kinase" evidence="3">
    <location>
        <begin position="42"/>
        <end position="263"/>
    </location>
</feature>
<comment type="caution">
    <text evidence="5">The sequence shown here is derived from an EMBL/GenBank/DDBJ whole genome shotgun (WGS) entry which is preliminary data.</text>
</comment>
<dbReference type="Pfam" id="PF00512">
    <property type="entry name" value="HisKA"/>
    <property type="match status" value="1"/>
</dbReference>
<dbReference type="Gene3D" id="3.30.565.10">
    <property type="entry name" value="Histidine kinase-like ATPase, C-terminal domain"/>
    <property type="match status" value="1"/>
</dbReference>
<dbReference type="InterPro" id="IPR003661">
    <property type="entry name" value="HisK_dim/P_dom"/>
</dbReference>
<dbReference type="InterPro" id="IPR004358">
    <property type="entry name" value="Sig_transdc_His_kin-like_C"/>
</dbReference>
<gene>
    <name evidence="5" type="primary">fixL_18</name>
    <name evidence="5" type="ORF">GALL_498460</name>
</gene>
<organism evidence="5">
    <name type="scientific">mine drainage metagenome</name>
    <dbReference type="NCBI Taxonomy" id="410659"/>
    <lineage>
        <taxon>unclassified sequences</taxon>
        <taxon>metagenomes</taxon>
        <taxon>ecological metagenomes</taxon>
    </lineage>
</organism>
<evidence type="ECO:0000256" key="2">
    <source>
        <dbReference type="SAM" id="MobiDB-lite"/>
    </source>
</evidence>
<dbReference type="PANTHER" id="PTHR43065">
    <property type="entry name" value="SENSOR HISTIDINE KINASE"/>
    <property type="match status" value="1"/>
</dbReference>
<dbReference type="InterPro" id="IPR036097">
    <property type="entry name" value="HisK_dim/P_sf"/>
</dbReference>
<dbReference type="PROSITE" id="PS50109">
    <property type="entry name" value="HIS_KIN"/>
    <property type="match status" value="1"/>
</dbReference>